<dbReference type="EMBL" id="KV875096">
    <property type="protein sequence ID" value="OIW30729.1"/>
    <property type="molecule type" value="Genomic_DNA"/>
</dbReference>
<feature type="compositionally biased region" description="Basic and acidic residues" evidence="1">
    <location>
        <begin position="235"/>
        <end position="252"/>
    </location>
</feature>
<gene>
    <name evidence="2" type="ORF">CONLIGDRAFT_642790</name>
</gene>
<dbReference type="AlphaFoldDB" id="A0A1J7JBQ3"/>
<dbReference type="OrthoDB" id="10666461at2759"/>
<protein>
    <submittedName>
        <fullName evidence="2">Uncharacterized protein</fullName>
    </submittedName>
</protein>
<feature type="compositionally biased region" description="Basic residues" evidence="1">
    <location>
        <begin position="95"/>
        <end position="105"/>
    </location>
</feature>
<feature type="compositionally biased region" description="Low complexity" evidence="1">
    <location>
        <begin position="25"/>
        <end position="38"/>
    </location>
</feature>
<dbReference type="InParanoid" id="A0A1J7JBQ3"/>
<proteinExistence type="predicted"/>
<keyword evidence="3" id="KW-1185">Reference proteome</keyword>
<feature type="region of interest" description="Disordered" evidence="1">
    <location>
        <begin position="15"/>
        <end position="164"/>
    </location>
</feature>
<feature type="region of interest" description="Disordered" evidence="1">
    <location>
        <begin position="180"/>
        <end position="275"/>
    </location>
</feature>
<feature type="compositionally biased region" description="Low complexity" evidence="1">
    <location>
        <begin position="255"/>
        <end position="274"/>
    </location>
</feature>
<evidence type="ECO:0000256" key="1">
    <source>
        <dbReference type="SAM" id="MobiDB-lite"/>
    </source>
</evidence>
<sequence>MSFYPDAWENLRANRERRARERGEYSYGSYADSGSYSGHARSSPSYETEDTDSNTPGYNSYAEYRSGRRSPPLSDYERASFRTPPQYDEPPTPRPQRRTGRRSSFTKKSYSRSSGDDPAFSDAYDSEEDPLKARSRRRPAYTRSPPSPPPPPRGGYDFDDDLRSGSPRVALRFVAAEMIEELDDDDPRGMNKPKAPYLYVGTEDPDGTIVDDPFEDGRRGGETPRRPRRSGSASHGDEQYDPRGSESGRYDDDPSGSSSGSYSGSSYSSSYSGTGSSGGYSGFAYGASYGSTYGGYSGFAYGASSGGYPGGYYAYRSGPYGASF</sequence>
<feature type="compositionally biased region" description="Basic and acidic residues" evidence="1">
    <location>
        <begin position="15"/>
        <end position="24"/>
    </location>
</feature>
<dbReference type="Proteomes" id="UP000182658">
    <property type="component" value="Unassembled WGS sequence"/>
</dbReference>
<accession>A0A1J7JBQ3</accession>
<feature type="compositionally biased region" description="Basic and acidic residues" evidence="1">
    <location>
        <begin position="215"/>
        <end position="225"/>
    </location>
</feature>
<name>A0A1J7JBQ3_9PEZI</name>
<evidence type="ECO:0000313" key="3">
    <source>
        <dbReference type="Proteomes" id="UP000182658"/>
    </source>
</evidence>
<organism evidence="2 3">
    <name type="scientific">Coniochaeta ligniaria NRRL 30616</name>
    <dbReference type="NCBI Taxonomy" id="1408157"/>
    <lineage>
        <taxon>Eukaryota</taxon>
        <taxon>Fungi</taxon>
        <taxon>Dikarya</taxon>
        <taxon>Ascomycota</taxon>
        <taxon>Pezizomycotina</taxon>
        <taxon>Sordariomycetes</taxon>
        <taxon>Sordariomycetidae</taxon>
        <taxon>Coniochaetales</taxon>
        <taxon>Coniochaetaceae</taxon>
        <taxon>Coniochaeta</taxon>
    </lineage>
</organism>
<evidence type="ECO:0000313" key="2">
    <source>
        <dbReference type="EMBL" id="OIW30729.1"/>
    </source>
</evidence>
<reference evidence="2 3" key="1">
    <citation type="submission" date="2016-10" db="EMBL/GenBank/DDBJ databases">
        <title>Draft genome sequence of Coniochaeta ligniaria NRRL30616, a lignocellulolytic fungus for bioabatement of inhibitors in plant biomass hydrolysates.</title>
        <authorList>
            <consortium name="DOE Joint Genome Institute"/>
            <person name="Jimenez D.J."/>
            <person name="Hector R.E."/>
            <person name="Riley R."/>
            <person name="Sun H."/>
            <person name="Grigoriev I.V."/>
            <person name="Van Elsas J.D."/>
            <person name="Nichols N.N."/>
        </authorList>
    </citation>
    <scope>NUCLEOTIDE SEQUENCE [LARGE SCALE GENOMIC DNA]</scope>
    <source>
        <strain evidence="2 3">NRRL 30616</strain>
    </source>
</reference>